<keyword evidence="16" id="KW-1185">Reference proteome</keyword>
<evidence type="ECO:0000259" key="14">
    <source>
        <dbReference type="SMART" id="SM00657"/>
    </source>
</evidence>
<evidence type="ECO:0000256" key="5">
    <source>
        <dbReference type="ARBA" id="ARBA00022475"/>
    </source>
</evidence>
<dbReference type="InterPro" id="IPR010997">
    <property type="entry name" value="HRDC-like_sf"/>
</dbReference>
<dbReference type="SMART" id="SM00657">
    <property type="entry name" value="RPOL4c"/>
    <property type="match status" value="1"/>
</dbReference>
<dbReference type="GO" id="GO:0006384">
    <property type="term" value="P:transcription initiation at RNA polymerase III promoter"/>
    <property type="evidence" value="ECO:0007669"/>
    <property type="project" value="InterPro"/>
</dbReference>
<dbReference type="InterPro" id="IPR006590">
    <property type="entry name" value="RNA_pol_Rpb4/RPC9_core"/>
</dbReference>
<keyword evidence="6" id="KW-0240">DNA-directed RNA polymerase</keyword>
<accession>A0A9P0C247</accession>
<dbReference type="GO" id="GO:0000166">
    <property type="term" value="F:nucleotide binding"/>
    <property type="evidence" value="ECO:0007669"/>
    <property type="project" value="InterPro"/>
</dbReference>
<evidence type="ECO:0000313" key="16">
    <source>
        <dbReference type="Proteomes" id="UP001154114"/>
    </source>
</evidence>
<comment type="function">
    <text evidence="12">DNA-dependent RNA polymerase catalyzes the transcription of DNA into RNA using the four ribonucleoside triphosphates as substrates. Specific peripheric component of RNA polymerase III (Pol III) which synthesizes small non-coding RNAs including 5S rRNA, snRNAs, tRNAs and miRNAs from at least 500 distinct genomic loci. With POLR3H/RPC8 forms a mobile stalk that protrudes from Pol III core and functions primarily in transcription initiation. Pol III plays a key role in sensing and limiting infection by intracellular bacteria and DNA viruses. Acts as nuclear and cytosolic DNA sensor involved in innate immune response. Can sense non-self dsDNA that serves as template for transcription into dsRNA. The non-self RNA polymerase III transcripts, such as Epstein-Barr virus-encoded RNAs (EBERs) induce type I interferon and NF-kappa-B through the RIG-I pathway.</text>
</comment>
<dbReference type="InterPro" id="IPR038846">
    <property type="entry name" value="RPC9"/>
</dbReference>
<dbReference type="OrthoDB" id="1746530at2759"/>
<dbReference type="InterPro" id="IPR005574">
    <property type="entry name" value="Rpb4/RPC9"/>
</dbReference>
<dbReference type="SUPFAM" id="SSF47819">
    <property type="entry name" value="HRDC-like"/>
    <property type="match status" value="1"/>
</dbReference>
<evidence type="ECO:0000256" key="8">
    <source>
        <dbReference type="ARBA" id="ARBA00023163"/>
    </source>
</evidence>
<evidence type="ECO:0000256" key="1">
    <source>
        <dbReference type="ARBA" id="ARBA00004123"/>
    </source>
</evidence>
<dbReference type="PANTHER" id="PTHR15561:SF0">
    <property type="entry name" value="DNA-DIRECTED RNA POLYMERASE III SUBUNIT RPC9"/>
    <property type="match status" value="1"/>
</dbReference>
<keyword evidence="5" id="KW-1003">Cell membrane</keyword>
<proteinExistence type="inferred from homology"/>
<keyword evidence="9" id="KW-0539">Nucleus</keyword>
<evidence type="ECO:0000256" key="6">
    <source>
        <dbReference type="ARBA" id="ARBA00022478"/>
    </source>
</evidence>
<keyword evidence="7" id="KW-0472">Membrane</keyword>
<evidence type="ECO:0000256" key="2">
    <source>
        <dbReference type="ARBA" id="ARBA00004413"/>
    </source>
</evidence>
<dbReference type="Gene3D" id="1.20.1250.40">
    <property type="match status" value="1"/>
</dbReference>
<dbReference type="Proteomes" id="UP001154114">
    <property type="component" value="Chromosome 5"/>
</dbReference>
<comment type="subcellular location">
    <subcellularLocation>
        <location evidence="2">Cell membrane</location>
        <topology evidence="2">Peripheral membrane protein</topology>
        <orientation evidence="2">Cytoplasmic side</orientation>
    </subcellularLocation>
    <subcellularLocation>
        <location evidence="1">Nucleus</location>
    </subcellularLocation>
</comment>
<evidence type="ECO:0000256" key="12">
    <source>
        <dbReference type="ARBA" id="ARBA00045808"/>
    </source>
</evidence>
<comment type="similarity">
    <text evidence="3">Belongs to the eukaryotic RPC9 RNA polymerase subunit family.</text>
</comment>
<evidence type="ECO:0000256" key="9">
    <source>
        <dbReference type="ARBA" id="ARBA00023242"/>
    </source>
</evidence>
<evidence type="ECO:0000256" key="4">
    <source>
        <dbReference type="ARBA" id="ARBA00016672"/>
    </source>
</evidence>
<dbReference type="GO" id="GO:0005886">
    <property type="term" value="C:plasma membrane"/>
    <property type="evidence" value="ECO:0007669"/>
    <property type="project" value="UniProtKB-SubCell"/>
</dbReference>
<reference evidence="15" key="1">
    <citation type="submission" date="2021-12" db="EMBL/GenBank/DDBJ databases">
        <authorList>
            <person name="King R."/>
        </authorList>
    </citation>
    <scope>NUCLEOTIDE SEQUENCE</scope>
</reference>
<dbReference type="EMBL" id="LR824008">
    <property type="protein sequence ID" value="CAH0604946.1"/>
    <property type="molecule type" value="Genomic_DNA"/>
</dbReference>
<evidence type="ECO:0000256" key="11">
    <source>
        <dbReference type="ARBA" id="ARBA00044007"/>
    </source>
</evidence>
<gene>
    <name evidence="15" type="ORF">CINC_LOCUS11296</name>
</gene>
<protein>
    <recommendedName>
        <fullName evidence="4">DNA-directed RNA polymerase III subunit RPC9</fullName>
    </recommendedName>
    <alternativeName>
        <fullName evidence="13">DNA-directed RNA polymerase III subunit rpc9</fullName>
    </alternativeName>
</protein>
<evidence type="ECO:0000256" key="7">
    <source>
        <dbReference type="ARBA" id="ARBA00023136"/>
    </source>
</evidence>
<dbReference type="GO" id="GO:0005666">
    <property type="term" value="C:RNA polymerase III complex"/>
    <property type="evidence" value="ECO:0007669"/>
    <property type="project" value="InterPro"/>
</dbReference>
<organism evidence="15 16">
    <name type="scientific">Chrysodeixis includens</name>
    <name type="common">Soybean looper</name>
    <name type="synonym">Pseudoplusia includens</name>
    <dbReference type="NCBI Taxonomy" id="689277"/>
    <lineage>
        <taxon>Eukaryota</taxon>
        <taxon>Metazoa</taxon>
        <taxon>Ecdysozoa</taxon>
        <taxon>Arthropoda</taxon>
        <taxon>Hexapoda</taxon>
        <taxon>Insecta</taxon>
        <taxon>Pterygota</taxon>
        <taxon>Neoptera</taxon>
        <taxon>Endopterygota</taxon>
        <taxon>Lepidoptera</taxon>
        <taxon>Glossata</taxon>
        <taxon>Ditrysia</taxon>
        <taxon>Noctuoidea</taxon>
        <taxon>Noctuidae</taxon>
        <taxon>Plusiinae</taxon>
        <taxon>Chrysodeixis</taxon>
    </lineage>
</organism>
<evidence type="ECO:0000313" key="15">
    <source>
        <dbReference type="EMBL" id="CAH0604946.1"/>
    </source>
</evidence>
<dbReference type="InterPro" id="IPR038324">
    <property type="entry name" value="Rpb4/RPC9_sf"/>
</dbReference>
<dbReference type="AlphaFoldDB" id="A0A9P0C247"/>
<comment type="subunit">
    <text evidence="11">Component of the RNA polymerase III complex consisting of 17 subunits: a ten-subunit horseshoe-shaped catalytic core composed of POLR3A/RPC1, POLR3B/RPC2, POLR1C/RPAC1, POLR1D/RPAC2, POLR3K/RPC10, POLR2E/RPABC1, POLR2F/RPABC2, POLR2H/RPABC3, POLR2K/RPABC4 and POLR2L/RPABC5; a mobile stalk composed of two subunits POLR3H/RPC8 and CRCP/RPC9, protruding from the core and functioning primarily in transcription initiation; and additional subunits homologous to general transcription factors of the RNA polymerase II machinery, POLR3C/RPC3-POLR3F/RPC6-POLR3G/RPC7 heterotrimer required for transcription initiation and POLR3D/RPC4-POLR3E/RPC5 heterodimer involved in both transcription initiation and termination.</text>
</comment>
<dbReference type="FunFam" id="1.20.1250.40:FF:000002">
    <property type="entry name" value="DNA-directed RNA polymerase III subunit RPC9"/>
    <property type="match status" value="1"/>
</dbReference>
<evidence type="ECO:0000256" key="3">
    <source>
        <dbReference type="ARBA" id="ARBA00006898"/>
    </source>
</evidence>
<name>A0A9P0C247_CHRIL</name>
<evidence type="ECO:0000256" key="10">
    <source>
        <dbReference type="ARBA" id="ARBA00043924"/>
    </source>
</evidence>
<comment type="function">
    <text evidence="10">Accessory protein for the calcitonin gene-related peptide (CGRP) receptor. It modulates CGRP responsiveness in a variety of tissues.</text>
</comment>
<keyword evidence="8" id="KW-0804">Transcription</keyword>
<feature type="domain" description="RNA polymerase Rpb4/RPC9 core" evidence="14">
    <location>
        <begin position="1"/>
        <end position="121"/>
    </location>
</feature>
<dbReference type="Pfam" id="PF03874">
    <property type="entry name" value="RNA_pol_Rpb4"/>
    <property type="match status" value="1"/>
</dbReference>
<evidence type="ECO:0000256" key="13">
    <source>
        <dbReference type="ARBA" id="ARBA00073026"/>
    </source>
</evidence>
<sequence>MEIVNVNAAALCNSEVMEMLQKLKDTTQKKHKREGYLATVIYETLHYLQDTECKNQTAESVEKFLKAMKKFKLTKTEKLMMLNTPPRTELEIQLIVQESEERLSEDDVSNIIDIINKLFPPNKAS</sequence>
<dbReference type="PANTHER" id="PTHR15561">
    <property type="entry name" value="CALCITONIN GENE-RELATED PEPTIDE-RECEPTOR COMPONENT PROTEIN"/>
    <property type="match status" value="1"/>
</dbReference>